<feature type="region of interest" description="Disordered" evidence="16">
    <location>
        <begin position="463"/>
        <end position="483"/>
    </location>
</feature>
<dbReference type="PANTHER" id="PTHR11374:SF3">
    <property type="entry name" value="UDP-GLUCOSE 6-DEHYDROGENASE"/>
    <property type="match status" value="1"/>
</dbReference>
<dbReference type="InterPro" id="IPR001732">
    <property type="entry name" value="UDP-Glc/GDP-Man_DH_N"/>
</dbReference>
<dbReference type="InterPro" id="IPR036220">
    <property type="entry name" value="UDP-Glc/GDP-Man_DH_C_sf"/>
</dbReference>
<dbReference type="PROSITE" id="PS51256">
    <property type="entry name" value="GS"/>
    <property type="match status" value="1"/>
</dbReference>
<dbReference type="GO" id="GO:0005634">
    <property type="term" value="C:nucleus"/>
    <property type="evidence" value="ECO:0007669"/>
    <property type="project" value="TreeGrafter"/>
</dbReference>
<dbReference type="InterPro" id="IPR017441">
    <property type="entry name" value="Protein_kinase_ATP_BS"/>
</dbReference>
<feature type="binding site" evidence="15">
    <location>
        <position position="744"/>
    </location>
    <ligand>
        <name>ATP</name>
        <dbReference type="ChEBI" id="CHEBI:30616"/>
    </ligand>
</feature>
<dbReference type="Pfam" id="PF00069">
    <property type="entry name" value="Pkinase"/>
    <property type="match status" value="1"/>
</dbReference>
<evidence type="ECO:0000256" key="4">
    <source>
        <dbReference type="ARBA" id="ARBA00012954"/>
    </source>
</evidence>
<keyword evidence="8 15" id="KW-0067">ATP-binding</keyword>
<dbReference type="SUPFAM" id="SSF57302">
    <property type="entry name" value="Snake toxin-like"/>
    <property type="match status" value="1"/>
</dbReference>
<feature type="binding site" evidence="14">
    <location>
        <position position="35"/>
    </location>
    <ligand>
        <name>NAD(+)</name>
        <dbReference type="ChEBI" id="CHEBI:57540"/>
    </ligand>
</feature>
<feature type="binding site" evidence="14">
    <location>
        <position position="345"/>
    </location>
    <ligand>
        <name>NAD(+)</name>
        <dbReference type="ChEBI" id="CHEBI:57540"/>
    </ligand>
</feature>
<evidence type="ECO:0000256" key="9">
    <source>
        <dbReference type="ARBA" id="ARBA00023002"/>
    </source>
</evidence>
<evidence type="ECO:0000256" key="17">
    <source>
        <dbReference type="SAM" id="Phobius"/>
    </source>
</evidence>
<keyword evidence="11 17" id="KW-0472">Membrane</keyword>
<comment type="catalytic activity">
    <reaction evidence="12">
        <text>UDP-alpha-D-glucose + 2 NAD(+) + H2O = UDP-alpha-D-glucuronate + 2 NADH + 3 H(+)</text>
        <dbReference type="Rhea" id="RHEA:23596"/>
        <dbReference type="ChEBI" id="CHEBI:15377"/>
        <dbReference type="ChEBI" id="CHEBI:15378"/>
        <dbReference type="ChEBI" id="CHEBI:57540"/>
        <dbReference type="ChEBI" id="CHEBI:57945"/>
        <dbReference type="ChEBI" id="CHEBI:58052"/>
        <dbReference type="ChEBI" id="CHEBI:58885"/>
        <dbReference type="EC" id="1.1.1.22"/>
    </reaction>
</comment>
<feature type="domain" description="GS" evidence="19">
    <location>
        <begin position="688"/>
        <end position="716"/>
    </location>
</feature>
<accession>A0A833S9U9</accession>
<reference evidence="20" key="1">
    <citation type="submission" date="2019-11" db="EMBL/GenBank/DDBJ databases">
        <title>The nuclear and mitochondrial genomes of Frieseomelitta varia - a highly eusocial stingless bee (Meliponini) with a permanently sterile worker caste.</title>
        <authorList>
            <person name="Freitas F.C.P."/>
            <person name="Lourenco A.P."/>
            <person name="Nunes F.M.F."/>
            <person name="Paschoal A.R."/>
            <person name="Abreu F.C.P."/>
            <person name="Barbin F.O."/>
            <person name="Bataglia L."/>
            <person name="Cardoso-Junior C.A.M."/>
            <person name="Cervoni M.S."/>
            <person name="Silva S.R."/>
            <person name="Dalarmi F."/>
            <person name="Del Lama M.A."/>
            <person name="Depintor T.S."/>
            <person name="Ferreira K.M."/>
            <person name="Goria P.S."/>
            <person name="Jaskot M.C."/>
            <person name="Lago D.C."/>
            <person name="Luna-Lucena D."/>
            <person name="Moda L.M."/>
            <person name="Nascimento L."/>
            <person name="Pedrino M."/>
            <person name="Rabico F.O."/>
            <person name="Sanches F.C."/>
            <person name="Santos D.E."/>
            <person name="Santos C.G."/>
            <person name="Vieira J."/>
            <person name="Lopes T.F."/>
            <person name="Barchuk A.R."/>
            <person name="Hartfelder K."/>
            <person name="Simoes Z.L.P."/>
            <person name="Bitondi M.M.G."/>
            <person name="Pinheiro D.G."/>
        </authorList>
    </citation>
    <scope>NUCLEOTIDE SEQUENCE</scope>
    <source>
        <strain evidence="20">USP_RPSP 00005682</strain>
        <tissue evidence="20">Whole individual</tissue>
    </source>
</reference>
<feature type="domain" description="Protein kinase" evidence="18">
    <location>
        <begin position="717"/>
        <end position="983"/>
    </location>
</feature>
<feature type="binding site" evidence="14">
    <location>
        <begin position="275"/>
        <end position="278"/>
    </location>
    <ligand>
        <name>NAD(+)</name>
        <dbReference type="ChEBI" id="CHEBI:57540"/>
    </ligand>
</feature>
<dbReference type="PIRSF" id="PIRSF500133">
    <property type="entry name" value="UDPglc_DH_euk"/>
    <property type="match status" value="1"/>
</dbReference>
<dbReference type="FunFam" id="1.20.5.100:FF:000001">
    <property type="entry name" value="UDP-glucose 6-dehydrogenase"/>
    <property type="match status" value="1"/>
</dbReference>
<evidence type="ECO:0000256" key="2">
    <source>
        <dbReference type="ARBA" id="ARBA00004701"/>
    </source>
</evidence>
<evidence type="ECO:0000313" key="20">
    <source>
        <dbReference type="EMBL" id="KAF3427340.1"/>
    </source>
</evidence>
<dbReference type="SUPFAM" id="SSF48179">
    <property type="entry name" value="6-phosphogluconate dehydrogenase C-terminal domain-like"/>
    <property type="match status" value="1"/>
</dbReference>
<feature type="binding site" evidence="14">
    <location>
        <begin position="10"/>
        <end position="15"/>
    </location>
    <ligand>
        <name>NAD(+)</name>
        <dbReference type="ChEBI" id="CHEBI:57540"/>
    </ligand>
</feature>
<dbReference type="InterPro" id="IPR045860">
    <property type="entry name" value="Snake_toxin-like_sf"/>
</dbReference>
<keyword evidence="7 15" id="KW-0547">Nucleotide-binding</keyword>
<feature type="binding site" evidence="14">
    <location>
        <begin position="88"/>
        <end position="92"/>
    </location>
    <ligand>
        <name>NAD(+)</name>
        <dbReference type="ChEBI" id="CHEBI:57540"/>
    </ligand>
</feature>
<dbReference type="NCBIfam" id="TIGR03026">
    <property type="entry name" value="NDP-sugDHase"/>
    <property type="match status" value="1"/>
</dbReference>
<feature type="binding site" evidence="14">
    <location>
        <begin position="129"/>
        <end position="130"/>
    </location>
    <ligand>
        <name>NAD(+)</name>
        <dbReference type="ChEBI" id="CHEBI:57540"/>
    </ligand>
</feature>
<feature type="compositionally biased region" description="Acidic residues" evidence="16">
    <location>
        <begin position="463"/>
        <end position="477"/>
    </location>
</feature>
<dbReference type="FunFam" id="3.40.50.720:FF:000032">
    <property type="entry name" value="UDP-glucose 6-dehydrogenase"/>
    <property type="match status" value="1"/>
</dbReference>
<dbReference type="GO" id="GO:0006024">
    <property type="term" value="P:glycosaminoglycan biosynthetic process"/>
    <property type="evidence" value="ECO:0007669"/>
    <property type="project" value="TreeGrafter"/>
</dbReference>
<dbReference type="InterPro" id="IPR014027">
    <property type="entry name" value="UDP-Glc/GDP-Man_DH_C"/>
</dbReference>
<proteinExistence type="inferred from homology"/>
<dbReference type="SUPFAM" id="SSF52413">
    <property type="entry name" value="UDP-glucose/GDP-mannose dehydrogenase C-terminal domain"/>
    <property type="match status" value="1"/>
</dbReference>
<dbReference type="InterPro" id="IPR014026">
    <property type="entry name" value="UDP-Glc/GDP-Man_DH_dimer"/>
</dbReference>
<dbReference type="InterPro" id="IPR017476">
    <property type="entry name" value="UDP-Glc/GDP-Man"/>
</dbReference>
<dbReference type="UniPathway" id="UPA00038">
    <property type="reaction ID" value="UER00491"/>
</dbReference>
<evidence type="ECO:0000256" key="6">
    <source>
        <dbReference type="ARBA" id="ARBA00022729"/>
    </source>
</evidence>
<dbReference type="Pfam" id="PF08515">
    <property type="entry name" value="TGF_beta_GS"/>
    <property type="match status" value="1"/>
</dbReference>
<dbReference type="SUPFAM" id="SSF51735">
    <property type="entry name" value="NAD(P)-binding Rossmann-fold domains"/>
    <property type="match status" value="1"/>
</dbReference>
<dbReference type="GO" id="GO:0003979">
    <property type="term" value="F:UDP-glucose 6-dehydrogenase activity"/>
    <property type="evidence" value="ECO:0007669"/>
    <property type="project" value="UniProtKB-EC"/>
</dbReference>
<evidence type="ECO:0000256" key="16">
    <source>
        <dbReference type="SAM" id="MobiDB-lite"/>
    </source>
</evidence>
<protein>
    <recommendedName>
        <fullName evidence="5">UDP-glucose 6-dehydrogenase</fullName>
        <ecNumber evidence="4">1.1.1.22</ecNumber>
    </recommendedName>
</protein>
<dbReference type="SMART" id="SM00467">
    <property type="entry name" value="GS"/>
    <property type="match status" value="1"/>
</dbReference>
<dbReference type="GO" id="GO:0004675">
    <property type="term" value="F:transmembrane receptor protein serine/threonine kinase activity"/>
    <property type="evidence" value="ECO:0007669"/>
    <property type="project" value="InterPro"/>
</dbReference>
<gene>
    <name evidence="20" type="ORF">E2986_10658</name>
</gene>
<sequence>MTIKKICGIGAGYVGGPTCSVIALKCPEIQVTVVDKSKERIAQWNSEKLPIYEPGLDDVVRKCRGKNLFFSTDMETAIQEADLIFISVNTPTKTFGNGKGRAADLKYVENAARMIAEIATGDKIVVEKSTVPVRAAESIMNILHANHKPGVSYQILSNPEFLAEGTAIEDLVNADRVLIGGEDSPEGQAAIEELCKVYEHWIPRKNILTTNTWSSELSKLAANAFLAQRISSINSLSAVCEATGADVSEVARAVGLDSRIGSKFLHASVGFGGSCFQKDILNLVYICECLNLPEVAAYWQQVIDMNEYQKSRFSAKVIESLFNTVTDKRISMLGFAFKKNTGDTRESPAIHVAKTLLDEGAMLHIYDPKVEESQIIEDLTHPSVTNDPQYVKNRISIYKDAYSVTKAPTSTQEDDIPGIEIPPWLRRSRSSCRRLLSSPLSYGRFRENLLLFRERGLRRPCVDDEDNDEYDGDDDDNSNNNNTTTITRITRAKMRGAYDGGIASFLALALLCLFHTSCFVDGLLKCYCDICQETNHTCETDGYCFASTSLENDMKTYAWRCYDKVHFFPAPEYSVWCEANSTLYSPGGVEYVVDCCDHFDFCNRNLTPSFPPRVYHYKTIMNDLLGKVRSDGDDAAWVTWKMALMIAMPICVICVVVMVIYHVRKTPERPGNSDDSQEAPDRPILGGVTIRDMLEMTTSGSGSGLPLLVQRSIARQIQLVETIGKGRFGEVWRGRWRGENVAVKIFSSREERSWFREAEIYQTVMLRHDNILGFIAADNKDNGTWTQLWLITDYHEKGSLFDYLNRSTVDTNGMIRMALSIATGLAHLHMEIVGTQGKPAIAHRDLKSKNILVKTNGTCAIGDLGLAVRHDVITDTVDIQLNNRVGTKRYMAPEVLEETINMNHFDSFKRADVYALGLILWEIARRCNVGGIHDEYQLPFYDLVPSDPTIEEMRKVVCTDRQRPSIPNRWQSIEVRVLCESFF</sequence>
<dbReference type="PIRSF" id="PIRSF000124">
    <property type="entry name" value="UDPglc_GDPman_dh"/>
    <property type="match status" value="1"/>
</dbReference>
<comment type="caution">
    <text evidence="20">The sequence shown here is derived from an EMBL/GenBank/DDBJ whole genome shotgun (WGS) entry which is preliminary data.</text>
</comment>
<dbReference type="Proteomes" id="UP000655588">
    <property type="component" value="Unassembled WGS sequence"/>
</dbReference>
<feature type="active site" description="Nucleophile" evidence="13">
    <location>
        <position position="275"/>
    </location>
</feature>
<dbReference type="AlphaFoldDB" id="A0A833S9U9"/>
<evidence type="ECO:0000256" key="3">
    <source>
        <dbReference type="ARBA" id="ARBA00006601"/>
    </source>
</evidence>
<keyword evidence="10 14" id="KW-0520">NAD</keyword>
<keyword evidence="21" id="KW-1185">Reference proteome</keyword>
<dbReference type="GO" id="GO:0016020">
    <property type="term" value="C:membrane"/>
    <property type="evidence" value="ECO:0007669"/>
    <property type="project" value="UniProtKB-SubCell"/>
</dbReference>
<dbReference type="Pfam" id="PF00984">
    <property type="entry name" value="UDPG_MGDP_dh"/>
    <property type="match status" value="1"/>
</dbReference>
<keyword evidence="17" id="KW-1133">Transmembrane helix</keyword>
<evidence type="ECO:0000256" key="12">
    <source>
        <dbReference type="ARBA" id="ARBA00047473"/>
    </source>
</evidence>
<evidence type="ECO:0000256" key="8">
    <source>
        <dbReference type="ARBA" id="ARBA00022840"/>
    </source>
</evidence>
<evidence type="ECO:0000256" key="11">
    <source>
        <dbReference type="ARBA" id="ARBA00023136"/>
    </source>
</evidence>
<feature type="binding site" evidence="14">
    <location>
        <position position="164"/>
    </location>
    <ligand>
        <name>NAD(+)</name>
        <dbReference type="ChEBI" id="CHEBI:57540"/>
    </ligand>
</feature>
<dbReference type="FunFam" id="3.40.50.720:FF:000114">
    <property type="entry name" value="UDP-glucose 6-dehydrogenase"/>
    <property type="match status" value="1"/>
</dbReference>
<name>A0A833S9U9_9HYME</name>
<evidence type="ECO:0000256" key="14">
    <source>
        <dbReference type="PIRSR" id="PIRSR500133-3"/>
    </source>
</evidence>
<dbReference type="Pfam" id="PF03720">
    <property type="entry name" value="UDPG_MGDP_dh_C"/>
    <property type="match status" value="1"/>
</dbReference>
<dbReference type="Gene3D" id="3.40.50.720">
    <property type="entry name" value="NAD(P)-binding Rossmann-like Domain"/>
    <property type="match status" value="2"/>
</dbReference>
<dbReference type="FunFam" id="3.30.200.20:FF:000023">
    <property type="entry name" value="Receptor protein serine/threonine kinase"/>
    <property type="match status" value="1"/>
</dbReference>
<evidence type="ECO:0000259" key="18">
    <source>
        <dbReference type="PROSITE" id="PS50011"/>
    </source>
</evidence>
<evidence type="ECO:0000259" key="19">
    <source>
        <dbReference type="PROSITE" id="PS51256"/>
    </source>
</evidence>
<feature type="transmembrane region" description="Helical" evidence="17">
    <location>
        <begin position="637"/>
        <end position="661"/>
    </location>
</feature>
<dbReference type="SMART" id="SM00220">
    <property type="entry name" value="S_TKc"/>
    <property type="match status" value="1"/>
</dbReference>
<dbReference type="EMBL" id="WNWW01000258">
    <property type="protein sequence ID" value="KAF3427340.1"/>
    <property type="molecule type" value="Genomic_DNA"/>
</dbReference>
<dbReference type="Gene3D" id="1.20.5.100">
    <property type="entry name" value="Cytochrome c1, transmembrane anchor, C-terminal"/>
    <property type="match status" value="1"/>
</dbReference>
<comment type="subcellular location">
    <subcellularLocation>
        <location evidence="1">Membrane</location>
    </subcellularLocation>
</comment>
<dbReference type="Gene3D" id="1.10.510.10">
    <property type="entry name" value="Transferase(Phosphotransferase) domain 1"/>
    <property type="match status" value="1"/>
</dbReference>
<dbReference type="CDD" id="cd23598">
    <property type="entry name" value="TFP_LU_ECD_Babo"/>
    <property type="match status" value="1"/>
</dbReference>
<dbReference type="InterPro" id="IPR008271">
    <property type="entry name" value="Ser/Thr_kinase_AS"/>
</dbReference>
<dbReference type="Gene3D" id="3.30.200.20">
    <property type="entry name" value="Phosphorylase Kinase, domain 1"/>
    <property type="match status" value="1"/>
</dbReference>
<evidence type="ECO:0000256" key="15">
    <source>
        <dbReference type="PROSITE-ProRule" id="PRU10141"/>
    </source>
</evidence>
<evidence type="ECO:0000256" key="10">
    <source>
        <dbReference type="ARBA" id="ARBA00023027"/>
    </source>
</evidence>
<dbReference type="Pfam" id="PF03721">
    <property type="entry name" value="UDPG_MGDP_dh_N"/>
    <property type="match status" value="1"/>
</dbReference>
<dbReference type="InterPro" id="IPR008927">
    <property type="entry name" value="6-PGluconate_DH-like_C_sf"/>
</dbReference>
<dbReference type="PROSITE" id="PS00108">
    <property type="entry name" value="PROTEIN_KINASE_ST"/>
    <property type="match status" value="1"/>
</dbReference>
<dbReference type="Pfam" id="PF01064">
    <property type="entry name" value="Activin_recp"/>
    <property type="match status" value="1"/>
</dbReference>
<dbReference type="CDD" id="cd14143">
    <property type="entry name" value="STKc_TGFbR1_ACVR1b_ACVR1c"/>
    <property type="match status" value="1"/>
</dbReference>
<dbReference type="InterPro" id="IPR000472">
    <property type="entry name" value="Activin_recp"/>
</dbReference>
<evidence type="ECO:0000256" key="5">
    <source>
        <dbReference type="ARBA" id="ARBA00015132"/>
    </source>
</evidence>
<dbReference type="GO" id="GO:0051287">
    <property type="term" value="F:NAD binding"/>
    <property type="evidence" value="ECO:0007669"/>
    <property type="project" value="InterPro"/>
</dbReference>
<evidence type="ECO:0000256" key="1">
    <source>
        <dbReference type="ARBA" id="ARBA00004370"/>
    </source>
</evidence>
<dbReference type="GO" id="GO:0006065">
    <property type="term" value="P:UDP-glucuronate biosynthetic process"/>
    <property type="evidence" value="ECO:0007669"/>
    <property type="project" value="UniProtKB-UniPathway"/>
</dbReference>
<comment type="pathway">
    <text evidence="2">Nucleotide-sugar biosynthesis; UDP-alpha-D-glucuronate biosynthesis; UDP-alpha-D-glucuronate from UDP-alpha-D-glucose: step 1/1.</text>
</comment>
<keyword evidence="9" id="KW-0560">Oxidoreductase</keyword>
<evidence type="ECO:0000313" key="21">
    <source>
        <dbReference type="Proteomes" id="UP000655588"/>
    </source>
</evidence>
<keyword evidence="17" id="KW-0812">Transmembrane</keyword>
<dbReference type="InterPro" id="IPR028356">
    <property type="entry name" value="UDPglc_DH_euk"/>
</dbReference>
<dbReference type="Gene3D" id="2.10.60.10">
    <property type="entry name" value="CD59"/>
    <property type="match status" value="1"/>
</dbReference>
<dbReference type="PANTHER" id="PTHR11374">
    <property type="entry name" value="UDP-GLUCOSE DEHYDROGENASE/UDP-MANNAC DEHYDROGENASE"/>
    <property type="match status" value="1"/>
</dbReference>
<dbReference type="PROSITE" id="PS00107">
    <property type="entry name" value="PROTEIN_KINASE_ATP"/>
    <property type="match status" value="1"/>
</dbReference>
<comment type="similarity">
    <text evidence="3">Belongs to the UDP-glucose/GDP-mannose dehydrogenase family.</text>
</comment>
<dbReference type="InterPro" id="IPR011009">
    <property type="entry name" value="Kinase-like_dom_sf"/>
</dbReference>
<dbReference type="SUPFAM" id="SSF56112">
    <property type="entry name" value="Protein kinase-like (PK-like)"/>
    <property type="match status" value="1"/>
</dbReference>
<dbReference type="SMART" id="SM00984">
    <property type="entry name" value="UDPG_MGDP_dh_C"/>
    <property type="match status" value="1"/>
</dbReference>
<feature type="binding site" evidence="14">
    <location>
        <position position="40"/>
    </location>
    <ligand>
        <name>NAD(+)</name>
        <dbReference type="ChEBI" id="CHEBI:57540"/>
    </ligand>
</feature>
<dbReference type="InterPro" id="IPR003605">
    <property type="entry name" value="GS_dom"/>
</dbReference>
<dbReference type="InterPro" id="IPR000719">
    <property type="entry name" value="Prot_kinase_dom"/>
</dbReference>
<keyword evidence="6" id="KW-0732">Signal</keyword>
<dbReference type="PROSITE" id="PS50011">
    <property type="entry name" value="PROTEIN_KINASE_DOM"/>
    <property type="match status" value="1"/>
</dbReference>
<organism evidence="20 21">
    <name type="scientific">Frieseomelitta varia</name>
    <dbReference type="NCBI Taxonomy" id="561572"/>
    <lineage>
        <taxon>Eukaryota</taxon>
        <taxon>Metazoa</taxon>
        <taxon>Ecdysozoa</taxon>
        <taxon>Arthropoda</taxon>
        <taxon>Hexapoda</taxon>
        <taxon>Insecta</taxon>
        <taxon>Pterygota</taxon>
        <taxon>Neoptera</taxon>
        <taxon>Endopterygota</taxon>
        <taxon>Hymenoptera</taxon>
        <taxon>Apocrita</taxon>
        <taxon>Aculeata</taxon>
        <taxon>Apoidea</taxon>
        <taxon>Anthophila</taxon>
        <taxon>Apidae</taxon>
        <taxon>Frieseomelitta</taxon>
    </lineage>
</organism>
<dbReference type="EC" id="1.1.1.22" evidence="4"/>
<dbReference type="InterPro" id="IPR036291">
    <property type="entry name" value="NAD(P)-bd_dom_sf"/>
</dbReference>
<dbReference type="FunFam" id="1.10.510.10:FF:000304">
    <property type="entry name" value="Receptor protein serine/threonine kinase"/>
    <property type="match status" value="1"/>
</dbReference>
<dbReference type="GO" id="GO:0005524">
    <property type="term" value="F:ATP binding"/>
    <property type="evidence" value="ECO:0007669"/>
    <property type="project" value="UniProtKB-UniRule"/>
</dbReference>
<evidence type="ECO:0000256" key="13">
    <source>
        <dbReference type="PIRSR" id="PIRSR500133-1"/>
    </source>
</evidence>
<evidence type="ECO:0000256" key="7">
    <source>
        <dbReference type="ARBA" id="ARBA00022741"/>
    </source>
</evidence>